<dbReference type="AlphaFoldDB" id="A0A1L8TLN9"/>
<keyword evidence="2" id="KW-1185">Reference proteome</keyword>
<accession>A0A1L8TLN9</accession>
<gene>
    <name evidence="1" type="ORF">RV04_GL002254</name>
</gene>
<dbReference type="InterPro" id="IPR001646">
    <property type="entry name" value="5peptide_repeat"/>
</dbReference>
<dbReference type="Pfam" id="PF00805">
    <property type="entry name" value="Pentapeptide"/>
    <property type="match status" value="1"/>
</dbReference>
<dbReference type="STRING" id="249189.RV04_GL002254"/>
<protein>
    <submittedName>
        <fullName evidence="1">Uncharacterized protein</fullName>
    </submittedName>
</protein>
<name>A0A1L8TLN9_9ENTE</name>
<reference evidence="1 2" key="1">
    <citation type="submission" date="2014-12" db="EMBL/GenBank/DDBJ databases">
        <title>Draft genome sequences of 29 type strains of Enterococci.</title>
        <authorList>
            <person name="Zhong Z."/>
            <person name="Sun Z."/>
            <person name="Liu W."/>
            <person name="Zhang W."/>
            <person name="Zhang H."/>
        </authorList>
    </citation>
    <scope>NUCLEOTIDE SEQUENCE [LARGE SCALE GENOMIC DNA]</scope>
    <source>
        <strain evidence="1 2">DSM 17122</strain>
    </source>
</reference>
<organism evidence="1 2">
    <name type="scientific">Enterococcus hermanniensis</name>
    <dbReference type="NCBI Taxonomy" id="249189"/>
    <lineage>
        <taxon>Bacteria</taxon>
        <taxon>Bacillati</taxon>
        <taxon>Bacillota</taxon>
        <taxon>Bacilli</taxon>
        <taxon>Lactobacillales</taxon>
        <taxon>Enterococcaceae</taxon>
        <taxon>Enterococcus</taxon>
    </lineage>
</organism>
<dbReference type="Proteomes" id="UP000182077">
    <property type="component" value="Unassembled WGS sequence"/>
</dbReference>
<dbReference type="RefSeq" id="WP_245791075.1">
    <property type="nucleotide sequence ID" value="NZ_JBHSHK010000008.1"/>
</dbReference>
<proteinExistence type="predicted"/>
<sequence length="71" mass="8410">MQQVLKKQNYSFRKSRFANFHDFIFEQINFSAADLPGANLFHVKLENAVIADTTTKFFPFIAFFQRSIFRL</sequence>
<evidence type="ECO:0000313" key="1">
    <source>
        <dbReference type="EMBL" id="OJG45206.1"/>
    </source>
</evidence>
<evidence type="ECO:0000313" key="2">
    <source>
        <dbReference type="Proteomes" id="UP000182077"/>
    </source>
</evidence>
<comment type="caution">
    <text evidence="1">The sequence shown here is derived from an EMBL/GenBank/DDBJ whole genome shotgun (WGS) entry which is preliminary data.</text>
</comment>
<dbReference type="EMBL" id="JXKQ01000007">
    <property type="protein sequence ID" value="OJG45206.1"/>
    <property type="molecule type" value="Genomic_DNA"/>
</dbReference>
<dbReference type="Gene3D" id="2.160.20.80">
    <property type="entry name" value="E3 ubiquitin-protein ligase SopA"/>
    <property type="match status" value="1"/>
</dbReference>
<dbReference type="SUPFAM" id="SSF141571">
    <property type="entry name" value="Pentapeptide repeat-like"/>
    <property type="match status" value="1"/>
</dbReference>